<keyword evidence="3" id="KW-0132">Cell division</keyword>
<name>A0AAX4P8B3_9CHLO</name>
<evidence type="ECO:0000256" key="4">
    <source>
        <dbReference type="ARBA" id="ARBA00022776"/>
    </source>
</evidence>
<dbReference type="Proteomes" id="UP001472866">
    <property type="component" value="Chromosome 05"/>
</dbReference>
<dbReference type="AlphaFoldDB" id="A0AAX4P8B3"/>
<organism evidence="11 12">
    <name type="scientific">Chloropicon roscoffensis</name>
    <dbReference type="NCBI Taxonomy" id="1461544"/>
    <lineage>
        <taxon>Eukaryota</taxon>
        <taxon>Viridiplantae</taxon>
        <taxon>Chlorophyta</taxon>
        <taxon>Chloropicophyceae</taxon>
        <taxon>Chloropicales</taxon>
        <taxon>Chloropicaceae</taxon>
        <taxon>Chloropicon</taxon>
    </lineage>
</organism>
<evidence type="ECO:0000256" key="3">
    <source>
        <dbReference type="ARBA" id="ARBA00022618"/>
    </source>
</evidence>
<comment type="similarity">
    <text evidence="1">Belongs to the APC5 family.</text>
</comment>
<keyword evidence="4" id="KW-0498">Mitosis</keyword>
<evidence type="ECO:0000256" key="6">
    <source>
        <dbReference type="ARBA" id="ARBA00023306"/>
    </source>
</evidence>
<protein>
    <recommendedName>
        <fullName evidence="2">Anaphase-promoting complex subunit 5</fullName>
    </recommendedName>
    <alternativeName>
        <fullName evidence="7">Cyclosome subunit 5</fullName>
    </alternativeName>
</protein>
<dbReference type="PANTHER" id="PTHR12830:SF9">
    <property type="entry name" value="ANAPHASE-PROMOTING COMPLEX SUBUNIT 5"/>
    <property type="match status" value="1"/>
</dbReference>
<keyword evidence="5" id="KW-0833">Ubl conjugation pathway</keyword>
<evidence type="ECO:0000256" key="5">
    <source>
        <dbReference type="ARBA" id="ARBA00022786"/>
    </source>
</evidence>
<evidence type="ECO:0000313" key="12">
    <source>
        <dbReference type="Proteomes" id="UP001472866"/>
    </source>
</evidence>
<keyword evidence="6" id="KW-0131">Cell cycle</keyword>
<evidence type="ECO:0000256" key="2">
    <source>
        <dbReference type="ARBA" id="ARBA00016066"/>
    </source>
</evidence>
<dbReference type="InterPro" id="IPR026000">
    <property type="entry name" value="Apc5_dom"/>
</dbReference>
<dbReference type="GO" id="GO:0045842">
    <property type="term" value="P:positive regulation of mitotic metaphase/anaphase transition"/>
    <property type="evidence" value="ECO:0007669"/>
    <property type="project" value="TreeGrafter"/>
</dbReference>
<dbReference type="SUPFAM" id="SSF48452">
    <property type="entry name" value="TPR-like"/>
    <property type="match status" value="1"/>
</dbReference>
<feature type="domain" description="Anaphase-promoting complex subunit 5" evidence="10">
    <location>
        <begin position="261"/>
        <end position="353"/>
    </location>
</feature>
<dbReference type="GO" id="GO:0051301">
    <property type="term" value="P:cell division"/>
    <property type="evidence" value="ECO:0007669"/>
    <property type="project" value="UniProtKB-KW"/>
</dbReference>
<dbReference type="EMBL" id="CP151505">
    <property type="protein sequence ID" value="WZN62429.1"/>
    <property type="molecule type" value="Genomic_DNA"/>
</dbReference>
<gene>
    <name evidence="11" type="ORF">HKI87_05g39660</name>
</gene>
<evidence type="ECO:0000256" key="8">
    <source>
        <dbReference type="ARBA" id="ARBA00045696"/>
    </source>
</evidence>
<evidence type="ECO:0000256" key="7">
    <source>
        <dbReference type="ARBA" id="ARBA00031069"/>
    </source>
</evidence>
<reference evidence="11 12" key="1">
    <citation type="submission" date="2024-03" db="EMBL/GenBank/DDBJ databases">
        <title>Complete genome sequence of the green alga Chloropicon roscoffensis RCC1871.</title>
        <authorList>
            <person name="Lemieux C."/>
            <person name="Pombert J.-F."/>
            <person name="Otis C."/>
            <person name="Turmel M."/>
        </authorList>
    </citation>
    <scope>NUCLEOTIDE SEQUENCE [LARGE SCALE GENOMIC DNA]</scope>
    <source>
        <strain evidence="11 12">RCC1871</strain>
    </source>
</reference>
<dbReference type="GO" id="GO:0005680">
    <property type="term" value="C:anaphase-promoting complex"/>
    <property type="evidence" value="ECO:0007669"/>
    <property type="project" value="InterPro"/>
</dbReference>
<dbReference type="Pfam" id="PF12862">
    <property type="entry name" value="ANAPC5"/>
    <property type="match status" value="1"/>
</dbReference>
<dbReference type="InterPro" id="IPR011990">
    <property type="entry name" value="TPR-like_helical_dom_sf"/>
</dbReference>
<evidence type="ECO:0000256" key="9">
    <source>
        <dbReference type="SAM" id="MobiDB-lite"/>
    </source>
</evidence>
<dbReference type="PANTHER" id="PTHR12830">
    <property type="entry name" value="ANAPHASE-PROMOTING COMPLEX SUBUNIT 5"/>
    <property type="match status" value="1"/>
</dbReference>
<dbReference type="InterPro" id="IPR037679">
    <property type="entry name" value="Apc5"/>
</dbReference>
<sequence length="822" mass="88088">MGDAVAVGNGLGSSGDWSGPTDLAQDHDRDRLGLGPKNQEDSVSIDPHGCALCALALVYLHQNALCVQQLAVEEDLRAGEMCEKCDEIIGSLPRGQAAALSLGLPLPTEAVDGLCDFLLQGVSKRSTPFHHQGSSFEDLKGGLRDALMSHPDEAEELCGALDFFLNSLETPDDLVMFFARAHDLAGGGAGQGGGVVEPNSMLGVYLRERCAAFELLSFEGVGRLLRRCESFMAGEVAECATAGGVGGKGAGARSEPALLDRFLRDAKRRDYYSALSSLHAYFDCSAGRHPGLRGGDHRLGNFEHATLEMAQVHVQFGQYGEAAKALEETLRSSQQNTNHVCLAHSLALMCRVLSSPEYRFESCTRPKRGRDAGHNHCVGDANARRLRDLLRHCLRRSRDLRLPHLECFALVEMARIALEEGDATKTVDAVADLVGRIAHVVGNESAETDAGDAALEDLGLEPCPRLSLYPAAAGGSEMLRAGAGSARGLVEELAASLELLRVARWQDKGCRDYAASLARKVLQAGYGGSEATRDAAVAIMVAHDLEERGPEAAGRSLLELCPSPATAHAGMKTKRQRRTELGVEFWRAEHVGDHASCLRAASAYALLASSTDAFDVATYAEAKLLEGEALLRCGDLEGAIGCSDEGFEVCYRSGLGRTALEFLLLSARCLLACGDHAGAARYVLSARHQSESCGWEPLHLEATLVLARTYKCQGGRMVRRAVDLLRREMPGFAAKCGAVTRGRARLLLARCIIHQGGEGAAAESLAELDSAADLFAQVGHRVMLRECAYVEALACDHYGLKERRDEAARRFRELDVGLGGKG</sequence>
<keyword evidence="12" id="KW-1185">Reference proteome</keyword>
<proteinExistence type="inferred from homology"/>
<comment type="function">
    <text evidence="8">Component of the anaphase promoting complex/cyclosome (APC/C), a cell cycle-regulated E3 ubiquitin ligase that controls progression through mitosis and the G1 phase of the cell cycle. The APC/C complex acts by mediating ubiquitination and subsequent degradation of target proteins: it mainly mediates the formation of 'Lys-11'-linked polyubiquitin chains and, to a lower extent, the formation of 'Lys-48'- and 'Lys-63'-linked polyubiquitin chains. The APC/C complex catalyzes assembly of branched 'Lys-11'-/'Lys-48'-linked branched ubiquitin chains on target proteins.</text>
</comment>
<feature type="region of interest" description="Disordered" evidence="9">
    <location>
        <begin position="8"/>
        <end position="40"/>
    </location>
</feature>
<dbReference type="GO" id="GO:0031145">
    <property type="term" value="P:anaphase-promoting complex-dependent catabolic process"/>
    <property type="evidence" value="ECO:0007669"/>
    <property type="project" value="TreeGrafter"/>
</dbReference>
<evidence type="ECO:0000313" key="11">
    <source>
        <dbReference type="EMBL" id="WZN62429.1"/>
    </source>
</evidence>
<dbReference type="GO" id="GO:0070979">
    <property type="term" value="P:protein K11-linked ubiquitination"/>
    <property type="evidence" value="ECO:0007669"/>
    <property type="project" value="TreeGrafter"/>
</dbReference>
<evidence type="ECO:0000259" key="10">
    <source>
        <dbReference type="Pfam" id="PF12862"/>
    </source>
</evidence>
<accession>A0AAX4P8B3</accession>
<evidence type="ECO:0000256" key="1">
    <source>
        <dbReference type="ARBA" id="ARBA00007450"/>
    </source>
</evidence>